<keyword evidence="2" id="KW-1185">Reference proteome</keyword>
<organism evidence="1 2">
    <name type="scientific">Prauserella muralis</name>
    <dbReference type="NCBI Taxonomy" id="588067"/>
    <lineage>
        <taxon>Bacteria</taxon>
        <taxon>Bacillati</taxon>
        <taxon>Actinomycetota</taxon>
        <taxon>Actinomycetes</taxon>
        <taxon>Pseudonocardiales</taxon>
        <taxon>Pseudonocardiaceae</taxon>
        <taxon>Prauserella</taxon>
    </lineage>
</organism>
<dbReference type="Proteomes" id="UP000249915">
    <property type="component" value="Unassembled WGS sequence"/>
</dbReference>
<dbReference type="RefSeq" id="WP_112283294.1">
    <property type="nucleotide sequence ID" value="NZ_MASW01000005.1"/>
</dbReference>
<sequence length="171" mass="18417">MSADLQAVIAATTRWLLRAYPAPPGAMSATLAEAQARQATTIAAWLRYPTTFDVGLMMLSGPGGSERLDWVTGTDLTDTDEEWRGWVDEVVASWAACLLADPRLASAAAELAAGCQHVTGVPFDFRRLTRPDERDREATPLLRHPDLLAPVARLHEPELLGRLGVGSAEAA</sequence>
<reference evidence="1 2" key="1">
    <citation type="submission" date="2016-07" db="EMBL/GenBank/DDBJ databases">
        <title>Draft genome sequence of Prauserella muralis DSM 45305, isolated from a mould-covered wall in an indoor environment.</title>
        <authorList>
            <person name="Ruckert C."/>
            <person name="Albersmeier A."/>
            <person name="Jiang C.-L."/>
            <person name="Jiang Y."/>
            <person name="Kalinowski J."/>
            <person name="Schneider O."/>
            <person name="Winkler A."/>
            <person name="Zotchev S.B."/>
        </authorList>
    </citation>
    <scope>NUCLEOTIDE SEQUENCE [LARGE SCALE GENOMIC DNA]</scope>
    <source>
        <strain evidence="1 2">DSM 45305</strain>
    </source>
</reference>
<protein>
    <submittedName>
        <fullName evidence="1">Uncharacterized protein</fullName>
    </submittedName>
</protein>
<evidence type="ECO:0000313" key="1">
    <source>
        <dbReference type="EMBL" id="PXY22693.1"/>
    </source>
</evidence>
<dbReference type="EMBL" id="MASW01000005">
    <property type="protein sequence ID" value="PXY22693.1"/>
    <property type="molecule type" value="Genomic_DNA"/>
</dbReference>
<proteinExistence type="predicted"/>
<dbReference type="AlphaFoldDB" id="A0A2V4APQ8"/>
<name>A0A2V4APQ8_9PSEU</name>
<comment type="caution">
    <text evidence="1">The sequence shown here is derived from an EMBL/GenBank/DDBJ whole genome shotgun (WGS) entry which is preliminary data.</text>
</comment>
<gene>
    <name evidence="1" type="ORF">BAY60_23040</name>
</gene>
<dbReference type="OrthoDB" id="3629483at2"/>
<accession>A0A2V4APQ8</accession>
<evidence type="ECO:0000313" key="2">
    <source>
        <dbReference type="Proteomes" id="UP000249915"/>
    </source>
</evidence>